<dbReference type="AlphaFoldDB" id="A0A084BAG3"/>
<dbReference type="HOGENOM" id="CLU_004184_7_4_1"/>
<dbReference type="PANTHER" id="PTHR24148">
    <property type="entry name" value="ANKYRIN REPEAT DOMAIN-CONTAINING PROTEIN 39 HOMOLOG-RELATED"/>
    <property type="match status" value="1"/>
</dbReference>
<accession>A0A084BAG3</accession>
<dbReference type="OrthoDB" id="3557394at2759"/>
<dbReference type="InterPro" id="IPR010730">
    <property type="entry name" value="HET"/>
</dbReference>
<proteinExistence type="predicted"/>
<evidence type="ECO:0000313" key="2">
    <source>
        <dbReference type="EMBL" id="KEY74542.1"/>
    </source>
</evidence>
<protein>
    <recommendedName>
        <fullName evidence="1">Heterokaryon incompatibility domain-containing protein</fullName>
    </recommendedName>
</protein>
<dbReference type="EMBL" id="KL647507">
    <property type="protein sequence ID" value="KEY74542.1"/>
    <property type="molecule type" value="Genomic_DNA"/>
</dbReference>
<organism evidence="2 3">
    <name type="scientific">Stachybotrys chartarum (strain CBS 109288 / IBT 7711)</name>
    <name type="common">Toxic black mold</name>
    <name type="synonym">Stilbospora chartarum</name>
    <dbReference type="NCBI Taxonomy" id="1280523"/>
    <lineage>
        <taxon>Eukaryota</taxon>
        <taxon>Fungi</taxon>
        <taxon>Dikarya</taxon>
        <taxon>Ascomycota</taxon>
        <taxon>Pezizomycotina</taxon>
        <taxon>Sordariomycetes</taxon>
        <taxon>Hypocreomycetidae</taxon>
        <taxon>Hypocreales</taxon>
        <taxon>Stachybotryaceae</taxon>
        <taxon>Stachybotrys</taxon>
    </lineage>
</organism>
<gene>
    <name evidence="2" type="ORF">S7711_07148</name>
</gene>
<dbReference type="Pfam" id="PF06985">
    <property type="entry name" value="HET"/>
    <property type="match status" value="1"/>
</dbReference>
<sequence length="662" mass="76887">MMDLVFLLPWILGFSLLLRFLFNRYVKRKSVEAYHAIYSALPLRHHLRETRIVRLQPGKWIEAIRCHLDVVSLDSKPEFEALSYTWSENKDGARKDAKSRMILNGHNFLVSSNLKLALRQLRSETEARVLWVDAICINQSDIEERNEQVSMMRNIYSSCNHVIIWLGTVEEPRRSRQEPKLEPKEVCQWRTDFKTWSDSSVPHPSDLEIITDFQSRIEHYYTLPLSLRHSLNIDHVKGAFCFASLLAQNKHINGDEIPLLTSHDAFHRTVIALYGIMKRPWWVRQWVIQEVVLAPRATLHYGHFIAPWELFSHAARNYEHHRKDCCQDHYRTIVELDDLRHKWQNILENQAPFRINLRELLWQFRSRDTTDPKDKVYALFPLVNDWGDEAPMETNYKVEVQQLYRAVVEKVLATDKSLLILMGSTEKNTALRHLPSWIPDWTAKTSQFESERLERAILFNASRGTKANAQLIAPSTLKVEGVLFDVITTTSEMMVYGDDDETLDVFRSWYNLLCDQRPVTSTYATKESPMTAYWRTLCMDTVRSLGFKGDSFKKDVRYRRCSKTYVREGTRQWMNSTGLPYNKADSILQIPADTKHGLRAPSPHTLPVHEIGPRGEEKLTYVAVDFAVTSATMNRKLFFTKNGYMGLGPATMMVGDSALLES</sequence>
<reference evidence="2 3" key="1">
    <citation type="journal article" date="2014" name="BMC Genomics">
        <title>Comparative genome sequencing reveals chemotype-specific gene clusters in the toxigenic black mold Stachybotrys.</title>
        <authorList>
            <person name="Semeiks J."/>
            <person name="Borek D."/>
            <person name="Otwinowski Z."/>
            <person name="Grishin N.V."/>
        </authorList>
    </citation>
    <scope>NUCLEOTIDE SEQUENCE [LARGE SCALE GENOMIC DNA]</scope>
    <source>
        <strain evidence="3">CBS 109288 / IBT 7711</strain>
    </source>
</reference>
<dbReference type="InterPro" id="IPR052895">
    <property type="entry name" value="HetReg/Transcr_Mod"/>
</dbReference>
<keyword evidence="3" id="KW-1185">Reference proteome</keyword>
<dbReference type="PANTHER" id="PTHR24148:SF73">
    <property type="entry name" value="HET DOMAIN PROTEIN (AFU_ORTHOLOGUE AFUA_8G01020)"/>
    <property type="match status" value="1"/>
</dbReference>
<dbReference type="Proteomes" id="UP000028045">
    <property type="component" value="Unassembled WGS sequence"/>
</dbReference>
<evidence type="ECO:0000259" key="1">
    <source>
        <dbReference type="Pfam" id="PF06985"/>
    </source>
</evidence>
<evidence type="ECO:0000313" key="3">
    <source>
        <dbReference type="Proteomes" id="UP000028045"/>
    </source>
</evidence>
<name>A0A084BAG3_STACB</name>
<feature type="domain" description="Heterokaryon incompatibility" evidence="1">
    <location>
        <begin position="79"/>
        <end position="290"/>
    </location>
</feature>